<feature type="transmembrane region" description="Helical" evidence="1">
    <location>
        <begin position="63"/>
        <end position="82"/>
    </location>
</feature>
<name>X1MQV5_9ZZZZ</name>
<proteinExistence type="predicted"/>
<organism evidence="2">
    <name type="scientific">marine sediment metagenome</name>
    <dbReference type="NCBI Taxonomy" id="412755"/>
    <lineage>
        <taxon>unclassified sequences</taxon>
        <taxon>metagenomes</taxon>
        <taxon>ecological metagenomes</taxon>
    </lineage>
</organism>
<keyword evidence="1" id="KW-0812">Transmembrane</keyword>
<keyword evidence="1" id="KW-1133">Transmembrane helix</keyword>
<evidence type="ECO:0000313" key="2">
    <source>
        <dbReference type="EMBL" id="GAI33703.1"/>
    </source>
</evidence>
<evidence type="ECO:0008006" key="3">
    <source>
        <dbReference type="Google" id="ProtNLM"/>
    </source>
</evidence>
<protein>
    <recommendedName>
        <fullName evidence="3">Major facilitator superfamily (MFS) profile domain-containing protein</fullName>
    </recommendedName>
</protein>
<dbReference type="EMBL" id="BARV01029729">
    <property type="protein sequence ID" value="GAI33703.1"/>
    <property type="molecule type" value="Genomic_DNA"/>
</dbReference>
<keyword evidence="1" id="KW-0472">Membrane</keyword>
<comment type="caution">
    <text evidence="2">The sequence shown here is derived from an EMBL/GenBank/DDBJ whole genome shotgun (WGS) entry which is preliminary data.</text>
</comment>
<feature type="transmembrane region" description="Helical" evidence="1">
    <location>
        <begin position="7"/>
        <end position="26"/>
    </location>
</feature>
<evidence type="ECO:0000256" key="1">
    <source>
        <dbReference type="SAM" id="Phobius"/>
    </source>
</evidence>
<feature type="transmembrane region" description="Helical" evidence="1">
    <location>
        <begin position="32"/>
        <end position="56"/>
    </location>
</feature>
<reference evidence="2" key="1">
    <citation type="journal article" date="2014" name="Front. Microbiol.">
        <title>High frequency of phylogenetically diverse reductive dehalogenase-homologous genes in deep subseafloor sedimentary metagenomes.</title>
        <authorList>
            <person name="Kawai M."/>
            <person name="Futagami T."/>
            <person name="Toyoda A."/>
            <person name="Takaki Y."/>
            <person name="Nishi S."/>
            <person name="Hori S."/>
            <person name="Arai W."/>
            <person name="Tsubouchi T."/>
            <person name="Morono Y."/>
            <person name="Uchiyama I."/>
            <person name="Ito T."/>
            <person name="Fujiyama A."/>
            <person name="Inagaki F."/>
            <person name="Takami H."/>
        </authorList>
    </citation>
    <scope>NUCLEOTIDE SEQUENCE</scope>
    <source>
        <strain evidence="2">Expedition CK06-06</strain>
    </source>
</reference>
<dbReference type="AlphaFoldDB" id="X1MQV5"/>
<sequence>MRTIGKIIGYILWIGAGILMFIFWLLAWSKWLGFLGVILAFILTPGFVIFPIIFWIVERVFPAFYFIVWGIGIVGLIIAGISSKDEY</sequence>
<gene>
    <name evidence="2" type="ORF">S06H3_47339</name>
</gene>
<accession>X1MQV5</accession>